<feature type="region of interest" description="Disordered" evidence="1">
    <location>
        <begin position="1"/>
        <end position="22"/>
    </location>
</feature>
<evidence type="ECO:0000313" key="3">
    <source>
        <dbReference type="Proteomes" id="UP000299102"/>
    </source>
</evidence>
<protein>
    <submittedName>
        <fullName evidence="2">Uncharacterized protein</fullName>
    </submittedName>
</protein>
<evidence type="ECO:0000313" key="2">
    <source>
        <dbReference type="EMBL" id="GBP78838.1"/>
    </source>
</evidence>
<dbReference type="AlphaFoldDB" id="A0A4C1YRT5"/>
<dbReference type="Proteomes" id="UP000299102">
    <property type="component" value="Unassembled WGS sequence"/>
</dbReference>
<proteinExistence type="predicted"/>
<gene>
    <name evidence="2" type="ORF">EVAR_103399_1</name>
</gene>
<name>A0A4C1YRT5_EUMVA</name>
<accession>A0A4C1YRT5</accession>
<reference evidence="2 3" key="1">
    <citation type="journal article" date="2019" name="Commun. Biol.">
        <title>The bagworm genome reveals a unique fibroin gene that provides high tensile strength.</title>
        <authorList>
            <person name="Kono N."/>
            <person name="Nakamura H."/>
            <person name="Ohtoshi R."/>
            <person name="Tomita M."/>
            <person name="Numata K."/>
            <person name="Arakawa K."/>
        </authorList>
    </citation>
    <scope>NUCLEOTIDE SEQUENCE [LARGE SCALE GENOMIC DNA]</scope>
</reference>
<sequence length="158" mass="17864">MNWRRTQTKQGPAGGAGAGGSARFARASSGLLSSHSRDDRRVLFRKEWGRFKFTECEVFALFSSVETKKSQDYRINNKKGHSADEMEELTNRKYAIFNSQVGDGWRFILHTDFSHEPYRNVPSINMSGVELRYPAERREGGGRGRAATAVSVYPYPAH</sequence>
<feature type="compositionally biased region" description="Polar residues" evidence="1">
    <location>
        <begin position="1"/>
        <end position="10"/>
    </location>
</feature>
<organism evidence="2 3">
    <name type="scientific">Eumeta variegata</name>
    <name type="common">Bagworm moth</name>
    <name type="synonym">Eumeta japonica</name>
    <dbReference type="NCBI Taxonomy" id="151549"/>
    <lineage>
        <taxon>Eukaryota</taxon>
        <taxon>Metazoa</taxon>
        <taxon>Ecdysozoa</taxon>
        <taxon>Arthropoda</taxon>
        <taxon>Hexapoda</taxon>
        <taxon>Insecta</taxon>
        <taxon>Pterygota</taxon>
        <taxon>Neoptera</taxon>
        <taxon>Endopterygota</taxon>
        <taxon>Lepidoptera</taxon>
        <taxon>Glossata</taxon>
        <taxon>Ditrysia</taxon>
        <taxon>Tineoidea</taxon>
        <taxon>Psychidae</taxon>
        <taxon>Oiketicinae</taxon>
        <taxon>Eumeta</taxon>
    </lineage>
</organism>
<dbReference type="EMBL" id="BGZK01001388">
    <property type="protein sequence ID" value="GBP78838.1"/>
    <property type="molecule type" value="Genomic_DNA"/>
</dbReference>
<evidence type="ECO:0000256" key="1">
    <source>
        <dbReference type="SAM" id="MobiDB-lite"/>
    </source>
</evidence>
<comment type="caution">
    <text evidence="2">The sequence shown here is derived from an EMBL/GenBank/DDBJ whole genome shotgun (WGS) entry which is preliminary data.</text>
</comment>
<keyword evidence="3" id="KW-1185">Reference proteome</keyword>